<dbReference type="STRING" id="936155.HFELIS_13840"/>
<dbReference type="EMBL" id="FQ670179">
    <property type="protein sequence ID" value="CBY83468.1"/>
    <property type="molecule type" value="Genomic_DNA"/>
</dbReference>
<comment type="pathway">
    <text evidence="1">Cofactor biosynthesis; tetrahydrofolate biosynthesis; 2-amino-4-hydroxy-6-hydroxymethyl-7,8-dihydropteridine diphosphate from 7,8-dihydroneopterin triphosphate: step 4/4.</text>
</comment>
<comment type="similarity">
    <text evidence="2">Belongs to the HPPK family.</text>
</comment>
<comment type="function">
    <text evidence="10">Catalyzes the transfer of pyrophosphate from adenosine triphosphate (ATP) to 6-hydroxymethyl-7,8-dihydropterin, an enzymatic step in folate biosynthesis pathway.</text>
</comment>
<keyword evidence="8" id="KW-0067">ATP-binding</keyword>
<evidence type="ECO:0000256" key="3">
    <source>
        <dbReference type="ARBA" id="ARBA00013253"/>
    </source>
</evidence>
<dbReference type="GO" id="GO:0005524">
    <property type="term" value="F:ATP binding"/>
    <property type="evidence" value="ECO:0007669"/>
    <property type="project" value="UniProtKB-KW"/>
</dbReference>
<dbReference type="GO" id="GO:0016301">
    <property type="term" value="F:kinase activity"/>
    <property type="evidence" value="ECO:0007669"/>
    <property type="project" value="UniProtKB-KW"/>
</dbReference>
<feature type="domain" description="7,8-dihydro-6-hydroxymethylpterin-pyrophosphokinase" evidence="13">
    <location>
        <begin position="131"/>
        <end position="142"/>
    </location>
</feature>
<name>E7AA95_HELFC</name>
<keyword evidence="5" id="KW-0808">Transferase</keyword>
<keyword evidence="7" id="KW-0418">Kinase</keyword>
<gene>
    <name evidence="14" type="ordered locus">Hfelis_13840</name>
</gene>
<sequence length="181" mass="21109">MECASKTLWWCKILKPQCYEDRGKLVYTSCFPGWCGRSHAFKNAVTLGIGSNVGDSKKVFRALWGWLARHRLVSRLCSSPLYINPAFGYTNQRDFTNATLSFQTPLSVGQLFSMLFYLERRWGRERKRPFKNAPRTLDIDLLFFNRMVYRQDYLTLPHPQWNQRASVLIPLSLQHAIWGPA</sequence>
<dbReference type="GO" id="GO:0003848">
    <property type="term" value="F:2-amino-4-hydroxy-6-hydroxymethyldihydropteridine diphosphokinase activity"/>
    <property type="evidence" value="ECO:0007669"/>
    <property type="project" value="UniProtKB-EC"/>
</dbReference>
<keyword evidence="15" id="KW-1185">Reference proteome</keyword>
<proteinExistence type="inferred from homology"/>
<dbReference type="PROSITE" id="PS00794">
    <property type="entry name" value="HPPK"/>
    <property type="match status" value="1"/>
</dbReference>
<evidence type="ECO:0000256" key="4">
    <source>
        <dbReference type="ARBA" id="ARBA00016218"/>
    </source>
</evidence>
<dbReference type="SUPFAM" id="SSF55083">
    <property type="entry name" value="6-hydroxymethyl-7,8-dihydropterin pyrophosphokinase, HPPK"/>
    <property type="match status" value="1"/>
</dbReference>
<evidence type="ECO:0000256" key="12">
    <source>
        <dbReference type="ARBA" id="ARBA00033413"/>
    </source>
</evidence>
<dbReference type="NCBIfam" id="TIGR01498">
    <property type="entry name" value="folK"/>
    <property type="match status" value="1"/>
</dbReference>
<dbReference type="Gene3D" id="3.30.70.560">
    <property type="entry name" value="7,8-Dihydro-6-hydroxymethylpterin-pyrophosphokinase HPPK"/>
    <property type="match status" value="1"/>
</dbReference>
<dbReference type="PANTHER" id="PTHR43071">
    <property type="entry name" value="2-AMINO-4-HYDROXY-6-HYDROXYMETHYLDIHYDROPTERIDINE PYROPHOSPHOKINASE"/>
    <property type="match status" value="1"/>
</dbReference>
<dbReference type="HOGENOM" id="CLU_097916_5_0_7"/>
<keyword evidence="9" id="KW-0289">Folate biosynthesis</keyword>
<dbReference type="KEGG" id="hfe:HFELIS_13840"/>
<dbReference type="CDD" id="cd00483">
    <property type="entry name" value="HPPK"/>
    <property type="match status" value="1"/>
</dbReference>
<dbReference type="GO" id="GO:0046654">
    <property type="term" value="P:tetrahydrofolate biosynthetic process"/>
    <property type="evidence" value="ECO:0007669"/>
    <property type="project" value="UniProtKB-UniPathway"/>
</dbReference>
<dbReference type="Pfam" id="PF01288">
    <property type="entry name" value="HPPK"/>
    <property type="match status" value="1"/>
</dbReference>
<dbReference type="InterPro" id="IPR000550">
    <property type="entry name" value="Hppk"/>
</dbReference>
<dbReference type="Proteomes" id="UP000007934">
    <property type="component" value="Chromosome"/>
</dbReference>
<dbReference type="EC" id="2.7.6.3" evidence="3"/>
<evidence type="ECO:0000256" key="11">
    <source>
        <dbReference type="ARBA" id="ARBA00029766"/>
    </source>
</evidence>
<dbReference type="PANTHER" id="PTHR43071:SF1">
    <property type="entry name" value="2-AMINO-4-HYDROXY-6-HYDROXYMETHYLDIHYDROPTERIDINE PYROPHOSPHOKINASE"/>
    <property type="match status" value="1"/>
</dbReference>
<accession>E7AA95</accession>
<dbReference type="OrthoDB" id="9808041at2"/>
<dbReference type="UniPathway" id="UPA00077">
    <property type="reaction ID" value="UER00155"/>
</dbReference>
<dbReference type="eggNOG" id="COG0801">
    <property type="taxonomic scope" value="Bacteria"/>
</dbReference>
<evidence type="ECO:0000256" key="5">
    <source>
        <dbReference type="ARBA" id="ARBA00022679"/>
    </source>
</evidence>
<evidence type="ECO:0000256" key="6">
    <source>
        <dbReference type="ARBA" id="ARBA00022741"/>
    </source>
</evidence>
<evidence type="ECO:0000259" key="13">
    <source>
        <dbReference type="PROSITE" id="PS00794"/>
    </source>
</evidence>
<keyword evidence="6" id="KW-0547">Nucleotide-binding</keyword>
<dbReference type="GO" id="GO:0046656">
    <property type="term" value="P:folic acid biosynthetic process"/>
    <property type="evidence" value="ECO:0007669"/>
    <property type="project" value="UniProtKB-KW"/>
</dbReference>
<evidence type="ECO:0000256" key="2">
    <source>
        <dbReference type="ARBA" id="ARBA00005810"/>
    </source>
</evidence>
<evidence type="ECO:0000256" key="1">
    <source>
        <dbReference type="ARBA" id="ARBA00005051"/>
    </source>
</evidence>
<evidence type="ECO:0000313" key="15">
    <source>
        <dbReference type="Proteomes" id="UP000007934"/>
    </source>
</evidence>
<evidence type="ECO:0000256" key="7">
    <source>
        <dbReference type="ARBA" id="ARBA00022777"/>
    </source>
</evidence>
<reference evidence="14 15" key="1">
    <citation type="journal article" date="2011" name="Genome Biol. Evol.">
        <title>Comparative whole genome sequence analysis of the carcinogenic bacterial model pathogen Helicobacter felis.</title>
        <authorList>
            <person name="Arnold I.C."/>
            <person name="Zigova Z."/>
            <person name="Holden M."/>
            <person name="Lawley T.D."/>
            <person name="Rad R."/>
            <person name="Dougan G."/>
            <person name="Falkow S."/>
            <person name="Bentley S.D."/>
            <person name="Muller A."/>
        </authorList>
    </citation>
    <scope>NUCLEOTIDE SEQUENCE [LARGE SCALE GENOMIC DNA]</scope>
    <source>
        <strain evidence="15">ATCC 49179 / CCUG 28539 / NCTC 12436 / CS1</strain>
    </source>
</reference>
<evidence type="ECO:0000313" key="14">
    <source>
        <dbReference type="EMBL" id="CBY83468.1"/>
    </source>
</evidence>
<evidence type="ECO:0000256" key="8">
    <source>
        <dbReference type="ARBA" id="ARBA00022840"/>
    </source>
</evidence>
<evidence type="ECO:0000256" key="10">
    <source>
        <dbReference type="ARBA" id="ARBA00029409"/>
    </source>
</evidence>
<evidence type="ECO:0000256" key="9">
    <source>
        <dbReference type="ARBA" id="ARBA00022909"/>
    </source>
</evidence>
<organism evidence="14 15">
    <name type="scientific">Helicobacter felis (strain ATCC 49179 / CCUG 28539 / NCTC 12436 / CS1)</name>
    <dbReference type="NCBI Taxonomy" id="936155"/>
    <lineage>
        <taxon>Bacteria</taxon>
        <taxon>Pseudomonadati</taxon>
        <taxon>Campylobacterota</taxon>
        <taxon>Epsilonproteobacteria</taxon>
        <taxon>Campylobacterales</taxon>
        <taxon>Helicobacteraceae</taxon>
        <taxon>Helicobacter</taxon>
    </lineage>
</organism>
<dbReference type="AlphaFoldDB" id="E7AA95"/>
<dbReference type="InterPro" id="IPR035907">
    <property type="entry name" value="Hppk_sf"/>
</dbReference>
<protein>
    <recommendedName>
        <fullName evidence="4">2-amino-4-hydroxy-6-hydroxymethyldihydropteridine pyrophosphokinase</fullName>
        <ecNumber evidence="3">2.7.6.3</ecNumber>
    </recommendedName>
    <alternativeName>
        <fullName evidence="11">6-hydroxymethyl-7,8-dihydropterin pyrophosphokinase</fullName>
    </alternativeName>
    <alternativeName>
        <fullName evidence="12">7,8-dihydro-6-hydroxymethylpterin-pyrophosphokinase</fullName>
    </alternativeName>
</protein>